<accession>A0A1E5SKV2</accession>
<dbReference type="InterPro" id="IPR032675">
    <property type="entry name" value="LRR_dom_sf"/>
</dbReference>
<proteinExistence type="predicted"/>
<dbReference type="PROSITE" id="PS51450">
    <property type="entry name" value="LRR"/>
    <property type="match status" value="1"/>
</dbReference>
<organism evidence="4 5">
    <name type="scientific">Roseivirga misakiensis</name>
    <dbReference type="NCBI Taxonomy" id="1563681"/>
    <lineage>
        <taxon>Bacteria</taxon>
        <taxon>Pseudomonadati</taxon>
        <taxon>Bacteroidota</taxon>
        <taxon>Cytophagia</taxon>
        <taxon>Cytophagales</taxon>
        <taxon>Roseivirgaceae</taxon>
        <taxon>Roseivirga</taxon>
    </lineage>
</organism>
<dbReference type="AlphaFoldDB" id="A0A1E5SKV2"/>
<evidence type="ECO:0000256" key="3">
    <source>
        <dbReference type="SAM" id="SignalP"/>
    </source>
</evidence>
<keyword evidence="5" id="KW-1185">Reference proteome</keyword>
<keyword evidence="2" id="KW-0677">Repeat</keyword>
<dbReference type="Gene3D" id="3.80.10.10">
    <property type="entry name" value="Ribonuclease Inhibitor"/>
    <property type="match status" value="3"/>
</dbReference>
<dbReference type="PANTHER" id="PTHR46652:SF3">
    <property type="entry name" value="LEUCINE-RICH REPEAT-CONTAINING PROTEIN 9"/>
    <property type="match status" value="1"/>
</dbReference>
<protein>
    <recommendedName>
        <fullName evidence="6">Internalin</fullName>
    </recommendedName>
</protein>
<dbReference type="InterPro" id="IPR050836">
    <property type="entry name" value="SDS22/Internalin_LRR"/>
</dbReference>
<dbReference type="SUPFAM" id="SSF52058">
    <property type="entry name" value="L domain-like"/>
    <property type="match status" value="2"/>
</dbReference>
<sequence length="811" mass="90984">MVRIKALLLIGFLTISTWSLAQTETPTDSIADPEKEQVMAMVEALEFYFNLLGSKRTTAKEKETIINQSYTKLFRDGKVQVEDDLQENRSTQIFKDVQAYLKDVDFFFQEAVFDFEVKNVERLYLPDSTPYFKAETVRNLTATGIEGDTLRIAGQRFIEFNFDKPGGDLKVVSIYTKKIDREKQLRNWWLSLSIGWKKIFQDEIGIYDDSLTTDELTRIAEMDSLDLANNDQVVSLEPIYVLTELSYLRLSNTFISDLSPLTAINSLKTLDVSNSSVYDLSVLKYHTGLEEMILFNSHVKDFTVLESFGKLRRLNLSNANGLDFSFINSLKAIKELQLTGVDGIDKIDFSNLLELEKLDLHQSDIKSLSGFDVLNDLKELNISQTSIADLAPIAQLNDLQVLILSNSQVKSITPLKSSPTIKKVYIDGLTIPEAEVNEFMDAKPETLLIKDIEELSAWWGALSEEWKTRFSEQMEWVSPPGEALVLLLNIKSLDADNAGIRTLEPVAKLSRLTYLNVSNNNIKSLIGVSKLKPLEVLKINNTNINDFTLLAGLNNLKSIEAVNTSVRSLKGIDGLAKLASLNVDGAPVRAEEVVKLLVSNDQLDVKFQTEALNSWWGGLSETMKKIFSSAMEISGTPDSDDLHALTRQSEFSINENIEAGDLSAFEKFYRLSSISLTRTGLSDLDYMPNKENIRSLSITESPLADLSSILQFKSLTSLNISNTAVNDLRPLSVLIDLQMLNCSGTNLRRLRGVESLINLQKLDCSNTSINRLDRLEDLQKLTEVICFNTRLKGNDIEGLKAALPSVKIVFY</sequence>
<dbReference type="Pfam" id="PF23952">
    <property type="entry name" value="LRR_EndoS"/>
    <property type="match status" value="1"/>
</dbReference>
<evidence type="ECO:0000256" key="2">
    <source>
        <dbReference type="ARBA" id="ARBA00022737"/>
    </source>
</evidence>
<keyword evidence="3" id="KW-0732">Signal</keyword>
<name>A0A1E5SKV2_9BACT</name>
<dbReference type="InterPro" id="IPR001611">
    <property type="entry name" value="Leu-rich_rpt"/>
</dbReference>
<comment type="caution">
    <text evidence="4">The sequence shown here is derived from an EMBL/GenBank/DDBJ whole genome shotgun (WGS) entry which is preliminary data.</text>
</comment>
<gene>
    <name evidence="4" type="ORF">BFP71_09280</name>
</gene>
<evidence type="ECO:0000313" key="4">
    <source>
        <dbReference type="EMBL" id="OEJ99749.1"/>
    </source>
</evidence>
<keyword evidence="1" id="KW-0433">Leucine-rich repeat</keyword>
<dbReference type="RefSeq" id="WP_069835211.1">
    <property type="nucleotide sequence ID" value="NZ_MDGQ01000005.1"/>
</dbReference>
<reference evidence="4 5" key="1">
    <citation type="submission" date="2016-08" db="EMBL/GenBank/DDBJ databases">
        <title>Draft genome of Fabibacter sp. strain SK-8.</title>
        <authorList>
            <person name="Wong S.-K."/>
            <person name="Hamasaki K."/>
            <person name="Yoshizawa S."/>
        </authorList>
    </citation>
    <scope>NUCLEOTIDE SEQUENCE [LARGE SCALE GENOMIC DNA]</scope>
    <source>
        <strain evidence="4 5">SK-8</strain>
    </source>
</reference>
<dbReference type="PANTHER" id="PTHR46652">
    <property type="entry name" value="LEUCINE-RICH REPEAT AND IQ DOMAIN-CONTAINING PROTEIN 1-RELATED"/>
    <property type="match status" value="1"/>
</dbReference>
<evidence type="ECO:0008006" key="6">
    <source>
        <dbReference type="Google" id="ProtNLM"/>
    </source>
</evidence>
<dbReference type="SMART" id="SM00365">
    <property type="entry name" value="LRR_SD22"/>
    <property type="match status" value="4"/>
</dbReference>
<feature type="signal peptide" evidence="3">
    <location>
        <begin position="1"/>
        <end position="21"/>
    </location>
</feature>
<dbReference type="OrthoDB" id="1490745at2"/>
<feature type="chain" id="PRO_5009185111" description="Internalin" evidence="3">
    <location>
        <begin position="22"/>
        <end position="811"/>
    </location>
</feature>
<evidence type="ECO:0000313" key="5">
    <source>
        <dbReference type="Proteomes" id="UP000095552"/>
    </source>
</evidence>
<dbReference type="STRING" id="1563681.BFP71_09280"/>
<dbReference type="EMBL" id="MDGQ01000005">
    <property type="protein sequence ID" value="OEJ99749.1"/>
    <property type="molecule type" value="Genomic_DNA"/>
</dbReference>
<evidence type="ECO:0000256" key="1">
    <source>
        <dbReference type="ARBA" id="ARBA00022614"/>
    </source>
</evidence>
<dbReference type="Proteomes" id="UP000095552">
    <property type="component" value="Unassembled WGS sequence"/>
</dbReference>